<keyword evidence="1" id="KW-1277">Toxin-antitoxin system</keyword>
<protein>
    <submittedName>
        <fullName evidence="2">Type II toxin-antitoxin system RelE/ParE family toxin</fullName>
    </submittedName>
</protein>
<dbReference type="Pfam" id="PF05016">
    <property type="entry name" value="ParE_toxin"/>
    <property type="match status" value="1"/>
</dbReference>
<dbReference type="Gene3D" id="3.30.2310.20">
    <property type="entry name" value="RelE-like"/>
    <property type="match status" value="1"/>
</dbReference>
<name>A0A7V7PTF3_9HYPH</name>
<dbReference type="InterPro" id="IPR007712">
    <property type="entry name" value="RelE/ParE_toxin"/>
</dbReference>
<dbReference type="Proteomes" id="UP000432089">
    <property type="component" value="Unassembled WGS sequence"/>
</dbReference>
<evidence type="ECO:0000313" key="3">
    <source>
        <dbReference type="Proteomes" id="UP000432089"/>
    </source>
</evidence>
<evidence type="ECO:0000313" key="2">
    <source>
        <dbReference type="EMBL" id="KAB0682918.1"/>
    </source>
</evidence>
<dbReference type="AlphaFoldDB" id="A0A7V7PTF3"/>
<gene>
    <name evidence="2" type="ORF">F6X38_02225</name>
</gene>
<organism evidence="2 3">
    <name type="scientific">Plantimonas leprariae</name>
    <dbReference type="NCBI Taxonomy" id="2615207"/>
    <lineage>
        <taxon>Bacteria</taxon>
        <taxon>Pseudomonadati</taxon>
        <taxon>Pseudomonadota</taxon>
        <taxon>Alphaproteobacteria</taxon>
        <taxon>Hyphomicrobiales</taxon>
        <taxon>Aurantimonadaceae</taxon>
        <taxon>Plantimonas</taxon>
    </lineage>
</organism>
<sequence>MIRRVIFTERATLDIERIYEGLAIRFGKRRAGEAAEELYSHCLGFDLFPERGRMRHDAEPGLRTVGYRRMATIAFRVEPSQVTIVRIFAAGRDIRFDDL</sequence>
<evidence type="ECO:0000256" key="1">
    <source>
        <dbReference type="ARBA" id="ARBA00022649"/>
    </source>
</evidence>
<dbReference type="EMBL" id="VZDO01000001">
    <property type="protein sequence ID" value="KAB0682918.1"/>
    <property type="molecule type" value="Genomic_DNA"/>
</dbReference>
<proteinExistence type="predicted"/>
<dbReference type="InterPro" id="IPR035093">
    <property type="entry name" value="RelE/ParE_toxin_dom_sf"/>
</dbReference>
<reference evidence="2 3" key="1">
    <citation type="submission" date="2019-09" db="EMBL/GenBank/DDBJ databases">
        <title>YIM 132180 draft genome.</title>
        <authorList>
            <person name="Zhang K."/>
        </authorList>
    </citation>
    <scope>NUCLEOTIDE SEQUENCE [LARGE SCALE GENOMIC DNA]</scope>
    <source>
        <strain evidence="2 3">YIM 132180</strain>
    </source>
</reference>
<comment type="caution">
    <text evidence="2">The sequence shown here is derived from an EMBL/GenBank/DDBJ whole genome shotgun (WGS) entry which is preliminary data.</text>
</comment>
<accession>A0A7V7PTF3</accession>
<keyword evidence="3" id="KW-1185">Reference proteome</keyword>